<keyword evidence="3 14" id="KW-0813">Transport</keyword>
<evidence type="ECO:0000256" key="12">
    <source>
        <dbReference type="ARBA" id="ARBA00023170"/>
    </source>
</evidence>
<dbReference type="InterPro" id="IPR000531">
    <property type="entry name" value="Beta-barrel_TonB"/>
</dbReference>
<dbReference type="Proteomes" id="UP000245429">
    <property type="component" value="Chromosome"/>
</dbReference>
<dbReference type="GO" id="GO:0015891">
    <property type="term" value="P:siderophore transport"/>
    <property type="evidence" value="ECO:0007669"/>
    <property type="project" value="InterPro"/>
</dbReference>
<evidence type="ECO:0000256" key="6">
    <source>
        <dbReference type="ARBA" id="ARBA00022692"/>
    </source>
</evidence>
<dbReference type="RefSeq" id="WP_109568150.1">
    <property type="nucleotide sequence ID" value="NZ_CP029463.1"/>
</dbReference>
<organism evidence="19 20">
    <name type="scientific">Flavobacterium sediminis</name>
    <dbReference type="NCBI Taxonomy" id="2201181"/>
    <lineage>
        <taxon>Bacteria</taxon>
        <taxon>Pseudomonadati</taxon>
        <taxon>Bacteroidota</taxon>
        <taxon>Flavobacteriia</taxon>
        <taxon>Flavobacteriales</taxon>
        <taxon>Flavobacteriaceae</taxon>
        <taxon>Flavobacterium</taxon>
    </lineage>
</organism>
<evidence type="ECO:0000256" key="5">
    <source>
        <dbReference type="ARBA" id="ARBA00022496"/>
    </source>
</evidence>
<dbReference type="InterPro" id="IPR012910">
    <property type="entry name" value="Plug_dom"/>
</dbReference>
<gene>
    <name evidence="19" type="ORF">DI487_01875</name>
</gene>
<evidence type="ECO:0000313" key="19">
    <source>
        <dbReference type="EMBL" id="AWM12741.1"/>
    </source>
</evidence>
<dbReference type="GO" id="GO:0038023">
    <property type="term" value="F:signaling receptor activity"/>
    <property type="evidence" value="ECO:0007669"/>
    <property type="project" value="InterPro"/>
</dbReference>
<evidence type="ECO:0000256" key="9">
    <source>
        <dbReference type="ARBA" id="ARBA00023065"/>
    </source>
</evidence>
<dbReference type="OrthoDB" id="9775095at2"/>
<sequence length="720" mass="80920">MKKILLLTLSLSAAPFILAQEKQYDSADEFAIVNDTVKKYSLNEVVVNGNPQDVPATVGKANINPMDLPQATTIITNETLKDQQVSSLSDILKNANGVYIMGTVGGYQEEIASRGFSMRSDNTFKNGVRYFNGMMIETSGLEKVEFLKGSAAMLYGNVAPGGILNLVTKKPKFNFGGEVGFAFGSFNTYKPTFDVYNAIGKNKKVAFRVNGSYEKAESFRDYVESERYYLNPSFLFKLSDKTELLVETDYTNDSRTPDFGSGVIDYELVDIPRSRFLGVTWGYFDSEQLSNTITLTHHLNDNWSVNFINGIRYYETELFSNARPNTGGSISEDGEWTRNLQRSKEKNNYFTQQANLNGKFTIGKTQHQFLFGADVENYKTNATRYNNYTGYDTINIFDNYDPSSEGAIPDLTLNTYTQTPISRFGIYVQDLISFAEKWKLLAGVRYSYQDTESNVYKYSNSSTTITNNYDGAFSPRVGLIYQPSKKHSLFATYSNSFQTNTGTDIDGNALDPSIIDQYEVGIKNKLFNDKIQANVTFYQINNDNLAQTSLANGNTNSSIKELAGAIRSNGVEIDITANPVKGLQIVAGYSFNETKYRKSNTYIEGSLLRYNPKNTANLSINYKVESGKLKGLNVGLINSYFGTRYAGRSTRITEENDNRKLIYLSDYFQVDATLGYDYKNFSIRTKLANIFNELNYNAHDDNSLNPIAPRNYSVALSYKF</sequence>
<evidence type="ECO:0000256" key="7">
    <source>
        <dbReference type="ARBA" id="ARBA00022729"/>
    </source>
</evidence>
<evidence type="ECO:0000256" key="8">
    <source>
        <dbReference type="ARBA" id="ARBA00023004"/>
    </source>
</evidence>
<evidence type="ECO:0000256" key="13">
    <source>
        <dbReference type="ARBA" id="ARBA00023237"/>
    </source>
</evidence>
<evidence type="ECO:0000256" key="16">
    <source>
        <dbReference type="SAM" id="SignalP"/>
    </source>
</evidence>
<keyword evidence="11 14" id="KW-0472">Membrane</keyword>
<evidence type="ECO:0000259" key="18">
    <source>
        <dbReference type="Pfam" id="PF07715"/>
    </source>
</evidence>
<comment type="similarity">
    <text evidence="2 14 15">Belongs to the TonB-dependent receptor family.</text>
</comment>
<evidence type="ECO:0000256" key="15">
    <source>
        <dbReference type="RuleBase" id="RU003357"/>
    </source>
</evidence>
<feature type="chain" id="PRO_5016053552" evidence="16">
    <location>
        <begin position="20"/>
        <end position="720"/>
    </location>
</feature>
<evidence type="ECO:0000256" key="3">
    <source>
        <dbReference type="ARBA" id="ARBA00022448"/>
    </source>
</evidence>
<keyword evidence="12 19" id="KW-0675">Receptor</keyword>
<evidence type="ECO:0000313" key="20">
    <source>
        <dbReference type="Proteomes" id="UP000245429"/>
    </source>
</evidence>
<dbReference type="Pfam" id="PF07715">
    <property type="entry name" value="Plug"/>
    <property type="match status" value="1"/>
</dbReference>
<dbReference type="KEGG" id="fse:DI487_01875"/>
<dbReference type="InterPro" id="IPR039426">
    <property type="entry name" value="TonB-dep_rcpt-like"/>
</dbReference>
<evidence type="ECO:0000256" key="1">
    <source>
        <dbReference type="ARBA" id="ARBA00004571"/>
    </source>
</evidence>
<evidence type="ECO:0000259" key="17">
    <source>
        <dbReference type="Pfam" id="PF00593"/>
    </source>
</evidence>
<keyword evidence="7 16" id="KW-0732">Signal</keyword>
<keyword evidence="4 14" id="KW-1134">Transmembrane beta strand</keyword>
<dbReference type="Gene3D" id="2.170.130.10">
    <property type="entry name" value="TonB-dependent receptor, plug domain"/>
    <property type="match status" value="1"/>
</dbReference>
<dbReference type="PROSITE" id="PS52016">
    <property type="entry name" value="TONB_DEPENDENT_REC_3"/>
    <property type="match status" value="1"/>
</dbReference>
<reference evidence="19 20" key="1">
    <citation type="submission" date="2018-05" db="EMBL/GenBank/DDBJ databases">
        <title>Flavobacterium sp. MEBiC07310.</title>
        <authorList>
            <person name="Baek K."/>
        </authorList>
    </citation>
    <scope>NUCLEOTIDE SEQUENCE [LARGE SCALE GENOMIC DNA]</scope>
    <source>
        <strain evidence="19 20">MEBiC07310</strain>
    </source>
</reference>
<keyword evidence="6 14" id="KW-0812">Transmembrane</keyword>
<dbReference type="InterPro" id="IPR010105">
    <property type="entry name" value="TonB_sidphr_rcpt"/>
</dbReference>
<keyword evidence="9" id="KW-0406">Ion transport</keyword>
<dbReference type="PANTHER" id="PTHR32552:SF68">
    <property type="entry name" value="FERRICHROME OUTER MEMBRANE TRANSPORTER_PHAGE RECEPTOR"/>
    <property type="match status" value="1"/>
</dbReference>
<dbReference type="InterPro" id="IPR036942">
    <property type="entry name" value="Beta-barrel_TonB_sf"/>
</dbReference>
<keyword evidence="10 15" id="KW-0798">TonB box</keyword>
<keyword evidence="8" id="KW-0408">Iron</keyword>
<dbReference type="Gene3D" id="2.40.170.20">
    <property type="entry name" value="TonB-dependent receptor, beta-barrel domain"/>
    <property type="match status" value="1"/>
</dbReference>
<keyword evidence="20" id="KW-1185">Reference proteome</keyword>
<proteinExistence type="inferred from homology"/>
<protein>
    <submittedName>
        <fullName evidence="19">TonB-dependent siderophore receptor</fullName>
    </submittedName>
</protein>
<feature type="domain" description="TonB-dependent receptor plug" evidence="18">
    <location>
        <begin position="66"/>
        <end position="163"/>
    </location>
</feature>
<dbReference type="SUPFAM" id="SSF56935">
    <property type="entry name" value="Porins"/>
    <property type="match status" value="1"/>
</dbReference>
<evidence type="ECO:0000256" key="11">
    <source>
        <dbReference type="ARBA" id="ARBA00023136"/>
    </source>
</evidence>
<dbReference type="GO" id="GO:0015344">
    <property type="term" value="F:siderophore uptake transmembrane transporter activity"/>
    <property type="evidence" value="ECO:0007669"/>
    <property type="project" value="TreeGrafter"/>
</dbReference>
<evidence type="ECO:0000256" key="10">
    <source>
        <dbReference type="ARBA" id="ARBA00023077"/>
    </source>
</evidence>
<dbReference type="Pfam" id="PF00593">
    <property type="entry name" value="TonB_dep_Rec_b-barrel"/>
    <property type="match status" value="1"/>
</dbReference>
<keyword evidence="13 14" id="KW-0998">Cell outer membrane</keyword>
<feature type="domain" description="TonB-dependent receptor-like beta-barrel" evidence="17">
    <location>
        <begin position="236"/>
        <end position="689"/>
    </location>
</feature>
<dbReference type="GO" id="GO:0009279">
    <property type="term" value="C:cell outer membrane"/>
    <property type="evidence" value="ECO:0007669"/>
    <property type="project" value="UniProtKB-SubCell"/>
</dbReference>
<accession>A0A2U8QRL4</accession>
<dbReference type="AlphaFoldDB" id="A0A2U8QRL4"/>
<dbReference type="PANTHER" id="PTHR32552">
    <property type="entry name" value="FERRICHROME IRON RECEPTOR-RELATED"/>
    <property type="match status" value="1"/>
</dbReference>
<dbReference type="CDD" id="cd01347">
    <property type="entry name" value="ligand_gated_channel"/>
    <property type="match status" value="1"/>
</dbReference>
<feature type="signal peptide" evidence="16">
    <location>
        <begin position="1"/>
        <end position="19"/>
    </location>
</feature>
<evidence type="ECO:0000256" key="14">
    <source>
        <dbReference type="PROSITE-ProRule" id="PRU01360"/>
    </source>
</evidence>
<evidence type="ECO:0000256" key="4">
    <source>
        <dbReference type="ARBA" id="ARBA00022452"/>
    </source>
</evidence>
<keyword evidence="5" id="KW-0410">Iron transport</keyword>
<evidence type="ECO:0000256" key="2">
    <source>
        <dbReference type="ARBA" id="ARBA00009810"/>
    </source>
</evidence>
<dbReference type="InterPro" id="IPR037066">
    <property type="entry name" value="Plug_dom_sf"/>
</dbReference>
<name>A0A2U8QRL4_9FLAO</name>
<dbReference type="NCBIfam" id="TIGR01783">
    <property type="entry name" value="TonB-siderophor"/>
    <property type="match status" value="1"/>
</dbReference>
<dbReference type="EMBL" id="CP029463">
    <property type="protein sequence ID" value="AWM12741.1"/>
    <property type="molecule type" value="Genomic_DNA"/>
</dbReference>
<comment type="subcellular location">
    <subcellularLocation>
        <location evidence="1 14">Cell outer membrane</location>
        <topology evidence="1 14">Multi-pass membrane protein</topology>
    </subcellularLocation>
</comment>